<dbReference type="GO" id="GO:0004326">
    <property type="term" value="F:tetrahydrofolylpolyglutamate synthase activity"/>
    <property type="evidence" value="ECO:0007669"/>
    <property type="project" value="UniProtKB-EC"/>
</dbReference>
<dbReference type="InterPro" id="IPR023600">
    <property type="entry name" value="Folylpolyglutamate_synth_euk"/>
</dbReference>
<dbReference type="InterPro" id="IPR036615">
    <property type="entry name" value="Mur_ligase_C_dom_sf"/>
</dbReference>
<feature type="binding site" evidence="23">
    <location>
        <position position="188"/>
    </location>
    <ligand>
        <name>Mg(2+)</name>
        <dbReference type="ChEBI" id="CHEBI:18420"/>
        <label>1</label>
    </ligand>
</feature>
<dbReference type="GO" id="GO:0005743">
    <property type="term" value="C:mitochondrial inner membrane"/>
    <property type="evidence" value="ECO:0007669"/>
    <property type="project" value="UniProtKB-SubCell"/>
</dbReference>
<keyword evidence="13" id="KW-0999">Mitochondrion inner membrane</keyword>
<dbReference type="InterPro" id="IPR036565">
    <property type="entry name" value="Mur-like_cat_sf"/>
</dbReference>
<comment type="pathway">
    <text evidence="4 21">Cofactor biosynthesis; tetrahydrofolylpolyglutamate biosynthesis.</text>
</comment>
<accession>A0A9P7BHJ9</accession>
<evidence type="ECO:0000313" key="25">
    <source>
        <dbReference type="EMBL" id="KAG0691411.1"/>
    </source>
</evidence>
<dbReference type="OrthoDB" id="5212574at2759"/>
<feature type="binding site" evidence="23">
    <location>
        <position position="265"/>
    </location>
    <ligand>
        <name>Mg(2+)</name>
        <dbReference type="ChEBI" id="CHEBI:18420"/>
        <label>1</label>
    </ligand>
</feature>
<dbReference type="SUPFAM" id="SSF53244">
    <property type="entry name" value="MurD-like peptide ligases, peptide-binding domain"/>
    <property type="match status" value="1"/>
</dbReference>
<comment type="caution">
    <text evidence="25">The sequence shown here is derived from an EMBL/GenBank/DDBJ whole genome shotgun (WGS) entry which is preliminary data.</text>
</comment>
<name>A0A9P7BHJ9_9ASCO</name>
<evidence type="ECO:0000256" key="2">
    <source>
        <dbReference type="ARBA" id="ARBA00004305"/>
    </source>
</evidence>
<keyword evidence="8" id="KW-0963">Cytoplasm</keyword>
<keyword evidence="14 22" id="KW-0067">ATP-binding</keyword>
<dbReference type="InterPro" id="IPR018109">
    <property type="entry name" value="Folylpolyglutamate_synth_CS"/>
</dbReference>
<feature type="binding site" evidence="22">
    <location>
        <position position="407"/>
    </location>
    <ligand>
        <name>ATP</name>
        <dbReference type="ChEBI" id="CHEBI:30616"/>
    </ligand>
</feature>
<evidence type="ECO:0000256" key="6">
    <source>
        <dbReference type="ARBA" id="ARBA00013025"/>
    </source>
</evidence>
<dbReference type="EC" id="6.3.2.17" evidence="6 21"/>
<feature type="compositionally biased region" description="Low complexity" evidence="24">
    <location>
        <begin position="1"/>
        <end position="21"/>
    </location>
</feature>
<keyword evidence="9 21" id="KW-0554">One-carbon metabolism</keyword>
<feature type="binding site" evidence="22">
    <location>
        <position position="425"/>
    </location>
    <ligand>
        <name>ATP</name>
        <dbReference type="ChEBI" id="CHEBI:30616"/>
    </ligand>
</feature>
<keyword evidence="12 22" id="KW-0547">Nucleotide-binding</keyword>
<organism evidence="25 26">
    <name type="scientific">Pichia californica</name>
    <dbReference type="NCBI Taxonomy" id="460514"/>
    <lineage>
        <taxon>Eukaryota</taxon>
        <taxon>Fungi</taxon>
        <taxon>Dikarya</taxon>
        <taxon>Ascomycota</taxon>
        <taxon>Saccharomycotina</taxon>
        <taxon>Pichiomycetes</taxon>
        <taxon>Pichiales</taxon>
        <taxon>Pichiaceae</taxon>
        <taxon>Pichia</taxon>
    </lineage>
</organism>
<dbReference type="NCBIfam" id="TIGR01499">
    <property type="entry name" value="folC"/>
    <property type="match status" value="1"/>
</dbReference>
<evidence type="ECO:0000256" key="21">
    <source>
        <dbReference type="PIRNR" id="PIRNR038895"/>
    </source>
</evidence>
<keyword evidence="11 23" id="KW-0479">Metal-binding</keyword>
<evidence type="ECO:0000256" key="11">
    <source>
        <dbReference type="ARBA" id="ARBA00022723"/>
    </source>
</evidence>
<evidence type="ECO:0000256" key="20">
    <source>
        <dbReference type="ARBA" id="ARBA00047493"/>
    </source>
</evidence>
<evidence type="ECO:0000256" key="13">
    <source>
        <dbReference type="ARBA" id="ARBA00022792"/>
    </source>
</evidence>
<dbReference type="InterPro" id="IPR001645">
    <property type="entry name" value="Folylpolyglutamate_synth"/>
</dbReference>
<comment type="subcellular location">
    <subcellularLocation>
        <location evidence="3">Cytoplasm</location>
    </subcellularLocation>
    <subcellularLocation>
        <location evidence="1">Mitochondrion inner membrane</location>
    </subcellularLocation>
    <subcellularLocation>
        <location evidence="2">Mitochondrion matrix</location>
    </subcellularLocation>
</comment>
<dbReference type="Gene3D" id="3.40.1190.10">
    <property type="entry name" value="Mur-like, catalytic domain"/>
    <property type="match status" value="1"/>
</dbReference>
<evidence type="ECO:0000256" key="4">
    <source>
        <dbReference type="ARBA" id="ARBA00005150"/>
    </source>
</evidence>
<reference evidence="25" key="1">
    <citation type="submission" date="2020-11" db="EMBL/GenBank/DDBJ databases">
        <title>Kefir isolates.</title>
        <authorList>
            <person name="Marcisauskas S."/>
            <person name="Kim Y."/>
            <person name="Blasche S."/>
        </authorList>
    </citation>
    <scope>NUCLEOTIDE SEQUENCE</scope>
    <source>
        <strain evidence="25">Olga-1</strain>
    </source>
</reference>
<dbReference type="PROSITE" id="PS01011">
    <property type="entry name" value="FOLYLPOLYGLU_SYNT_1"/>
    <property type="match status" value="1"/>
</dbReference>
<dbReference type="GO" id="GO:0005524">
    <property type="term" value="F:ATP binding"/>
    <property type="evidence" value="ECO:0007669"/>
    <property type="project" value="UniProtKB-KW"/>
</dbReference>
<evidence type="ECO:0000313" key="26">
    <source>
        <dbReference type="Proteomes" id="UP000697127"/>
    </source>
</evidence>
<evidence type="ECO:0000256" key="5">
    <source>
        <dbReference type="ARBA" id="ARBA00008276"/>
    </source>
</evidence>
<dbReference type="AlphaFoldDB" id="A0A9P7BHJ9"/>
<keyword evidence="17" id="KW-0472">Membrane</keyword>
<evidence type="ECO:0000256" key="8">
    <source>
        <dbReference type="ARBA" id="ARBA00022490"/>
    </source>
</evidence>
<evidence type="ECO:0000256" key="18">
    <source>
        <dbReference type="ARBA" id="ARBA00030592"/>
    </source>
</evidence>
<dbReference type="GO" id="GO:0005829">
    <property type="term" value="C:cytosol"/>
    <property type="evidence" value="ECO:0007669"/>
    <property type="project" value="TreeGrafter"/>
</dbReference>
<sequence length="575" mass="64330">MSTNLSASISTTPSPTTASLTDNSNSKNMNRRTYKEAIHLLNTLQSNFATIDAVRKSGINRNSMLMPEMIEWVRRIGYKPSDFNKLNVIHVTGTKGKGSTCAFVQSIINQYKVPILLSSPSLNAAQNNNGNIDNLHPLNHSSSTNYTDNTNNNVNNINTRSFSNVSSSAESNHSIDISKITKIGLYTSPHLKTVRERIMINGKPISEELFVKYFFEVWNRLNESKSDAEIFPHMGDGIKPAYFRYLTLLCFHTFVSEGVDTAIFEVGVGGEYDSTNVFESPTACGISALGIDHTIMLGNTIEEIAWNKSGIFKKNAYCFSVPQPESALNVIQERAVEKCVAKFEVVNERSDLNEIKLGLNGDFQRQNASLAVALCHAHLTRLGYQIDINTLPDEFVHGLENAKWPGRCQIIEDPKRKSDLTWYIDGAHTEDSVRNGSHWFTRVTVPEKKRVLLFNQQTREPGVLLKTLFGQMETANLKFDHVIFTTNVTWSSGDYSDDLVSINTDNHAVSSLDVQTQMAEIYNKLDRKARKHLFHDIETSVNFIRTLEGPLDVFVCGSLHLVGGFLVVLDGKPHQ</sequence>
<comment type="catalytic activity">
    <reaction evidence="20 21">
        <text>(6S)-5,6,7,8-tetrahydrofolyl-(gamma-L-Glu)(n) + L-glutamate + ATP = (6S)-5,6,7,8-tetrahydrofolyl-(gamma-L-Glu)(n+1) + ADP + phosphate + H(+)</text>
        <dbReference type="Rhea" id="RHEA:10580"/>
        <dbReference type="Rhea" id="RHEA-COMP:14738"/>
        <dbReference type="Rhea" id="RHEA-COMP:14740"/>
        <dbReference type="ChEBI" id="CHEBI:15378"/>
        <dbReference type="ChEBI" id="CHEBI:29985"/>
        <dbReference type="ChEBI" id="CHEBI:30616"/>
        <dbReference type="ChEBI" id="CHEBI:43474"/>
        <dbReference type="ChEBI" id="CHEBI:141005"/>
        <dbReference type="ChEBI" id="CHEBI:456216"/>
        <dbReference type="EC" id="6.3.2.17"/>
    </reaction>
</comment>
<keyword evidence="15 23" id="KW-0460">Magnesium</keyword>
<evidence type="ECO:0000256" key="15">
    <source>
        <dbReference type="ARBA" id="ARBA00022842"/>
    </source>
</evidence>
<dbReference type="GO" id="GO:0006730">
    <property type="term" value="P:one-carbon metabolic process"/>
    <property type="evidence" value="ECO:0007669"/>
    <property type="project" value="UniProtKB-KW"/>
</dbReference>
<evidence type="ECO:0000256" key="22">
    <source>
        <dbReference type="PIRSR" id="PIRSR038895-1"/>
    </source>
</evidence>
<gene>
    <name evidence="25" type="primary">MET7</name>
    <name evidence="25" type="ORF">C6P40_000028</name>
</gene>
<keyword evidence="10 21" id="KW-0436">Ligase</keyword>
<dbReference type="PIRSF" id="PIRSF038895">
    <property type="entry name" value="FPGS"/>
    <property type="match status" value="1"/>
</dbReference>
<evidence type="ECO:0000256" key="19">
    <source>
        <dbReference type="ARBA" id="ARBA00030876"/>
    </source>
</evidence>
<dbReference type="Gene3D" id="3.90.190.20">
    <property type="entry name" value="Mur ligase, C-terminal domain"/>
    <property type="match status" value="1"/>
</dbReference>
<comment type="function">
    <text evidence="21">Catalyzes conversion of folates to polyglutamate derivatives allowing concentration of folate compounds in the cell and the intracellular retention of these cofactors, which are important substrates for most of the folate-dependent enzymes that are involved in one-carbon transfer reactions involved in purine, pyrimidine and amino acid synthesis.</text>
</comment>
<evidence type="ECO:0000256" key="16">
    <source>
        <dbReference type="ARBA" id="ARBA00023128"/>
    </source>
</evidence>
<protein>
    <recommendedName>
        <fullName evidence="7 21">Folylpolyglutamate synthase</fullName>
        <ecNumber evidence="6 21">6.3.2.17</ecNumber>
    </recommendedName>
    <alternativeName>
        <fullName evidence="19 21">Folylpoly-gamma-glutamate synthetase</fullName>
    </alternativeName>
    <alternativeName>
        <fullName evidence="18 21">Tetrahydrofolylpolyglutamate synthase</fullName>
    </alternativeName>
</protein>
<keyword evidence="26" id="KW-1185">Reference proteome</keyword>
<comment type="similarity">
    <text evidence="5 21">Belongs to the folylpolyglutamate synthase family.</text>
</comment>
<feature type="binding site" evidence="23">
    <location>
        <position position="293"/>
    </location>
    <ligand>
        <name>Mg(2+)</name>
        <dbReference type="ChEBI" id="CHEBI:18420"/>
        <label>1</label>
    </ligand>
</feature>
<keyword evidence="16" id="KW-0496">Mitochondrion</keyword>
<feature type="region of interest" description="Disordered" evidence="24">
    <location>
        <begin position="1"/>
        <end position="29"/>
    </location>
</feature>
<comment type="cofactor">
    <cofactor evidence="21">
        <name>a monovalent cation</name>
        <dbReference type="ChEBI" id="CHEBI:60242"/>
    </cofactor>
    <text evidence="21">A monovalent cation.</text>
</comment>
<evidence type="ECO:0000256" key="23">
    <source>
        <dbReference type="PIRSR" id="PIRSR038895-2"/>
    </source>
</evidence>
<evidence type="ECO:0000256" key="10">
    <source>
        <dbReference type="ARBA" id="ARBA00022598"/>
    </source>
</evidence>
<proteinExistence type="inferred from homology"/>
<dbReference type="GO" id="GO:0005759">
    <property type="term" value="C:mitochondrial matrix"/>
    <property type="evidence" value="ECO:0007669"/>
    <property type="project" value="UniProtKB-SubCell"/>
</dbReference>
<evidence type="ECO:0000256" key="3">
    <source>
        <dbReference type="ARBA" id="ARBA00004496"/>
    </source>
</evidence>
<dbReference type="EMBL" id="PUHW01000001">
    <property type="protein sequence ID" value="KAG0691411.1"/>
    <property type="molecule type" value="Genomic_DNA"/>
</dbReference>
<evidence type="ECO:0000256" key="12">
    <source>
        <dbReference type="ARBA" id="ARBA00022741"/>
    </source>
</evidence>
<dbReference type="SUPFAM" id="SSF53623">
    <property type="entry name" value="MurD-like peptide ligases, catalytic domain"/>
    <property type="match status" value="2"/>
</dbReference>
<evidence type="ECO:0000256" key="24">
    <source>
        <dbReference type="SAM" id="MobiDB-lite"/>
    </source>
</evidence>
<dbReference type="PANTHER" id="PTHR11136:SF5">
    <property type="entry name" value="FOLYLPOLYGLUTAMATE SYNTHASE, MITOCHONDRIAL"/>
    <property type="match status" value="1"/>
</dbReference>
<dbReference type="PANTHER" id="PTHR11136">
    <property type="entry name" value="FOLYLPOLYGLUTAMATE SYNTHASE-RELATED"/>
    <property type="match status" value="1"/>
</dbReference>
<evidence type="ECO:0000256" key="17">
    <source>
        <dbReference type="ARBA" id="ARBA00023136"/>
    </source>
</evidence>
<evidence type="ECO:0000256" key="9">
    <source>
        <dbReference type="ARBA" id="ARBA00022563"/>
    </source>
</evidence>
<evidence type="ECO:0000256" key="7">
    <source>
        <dbReference type="ARBA" id="ARBA00018660"/>
    </source>
</evidence>
<dbReference type="Proteomes" id="UP000697127">
    <property type="component" value="Unassembled WGS sequence"/>
</dbReference>
<evidence type="ECO:0000256" key="14">
    <source>
        <dbReference type="ARBA" id="ARBA00022840"/>
    </source>
</evidence>
<evidence type="ECO:0000256" key="1">
    <source>
        <dbReference type="ARBA" id="ARBA00004273"/>
    </source>
</evidence>
<dbReference type="GO" id="GO:0046872">
    <property type="term" value="F:metal ion binding"/>
    <property type="evidence" value="ECO:0007669"/>
    <property type="project" value="UniProtKB-KW"/>
</dbReference>